<accession>A0A1R3KJ47</accession>
<reference evidence="2" key="1">
    <citation type="submission" date="2013-09" db="EMBL/GenBank/DDBJ databases">
        <title>Corchorus olitorius genome sequencing.</title>
        <authorList>
            <person name="Alam M."/>
            <person name="Haque M.S."/>
            <person name="Islam M.S."/>
            <person name="Emdad E.M."/>
            <person name="Islam M.M."/>
            <person name="Ahmed B."/>
            <person name="Halim A."/>
            <person name="Hossen Q.M.M."/>
            <person name="Hossain M.Z."/>
            <person name="Ahmed R."/>
            <person name="Khan M.M."/>
            <person name="Islam R."/>
            <person name="Rashid M.M."/>
            <person name="Khan S.A."/>
            <person name="Rahman M.S."/>
            <person name="Alam M."/>
            <person name="Yahiya A.S."/>
            <person name="Khan M.S."/>
            <person name="Azam M.S."/>
            <person name="Haque T."/>
            <person name="Lashkar M.Z.H."/>
            <person name="Akhand A.I."/>
            <person name="Morshed G."/>
            <person name="Roy S."/>
            <person name="Uddin K.S."/>
            <person name="Rabeya T."/>
            <person name="Hossain A.S."/>
            <person name="Chowdhury A."/>
            <person name="Snigdha A.R."/>
            <person name="Mortoza M.S."/>
            <person name="Matin S.A."/>
            <person name="Hoque S.M.E."/>
            <person name="Islam M.K."/>
            <person name="Roy D.K."/>
            <person name="Haider R."/>
            <person name="Moosa M.M."/>
            <person name="Elias S.M."/>
            <person name="Hasan A.M."/>
            <person name="Jahan S."/>
            <person name="Shafiuddin M."/>
            <person name="Mahmood N."/>
            <person name="Shommy N.S."/>
        </authorList>
    </citation>
    <scope>NUCLEOTIDE SEQUENCE [LARGE SCALE GENOMIC DNA]</scope>
    <source>
        <strain evidence="2">cv. O-4</strain>
    </source>
</reference>
<keyword evidence="2" id="KW-1185">Reference proteome</keyword>
<gene>
    <name evidence="1" type="ORF">COLO4_07625</name>
</gene>
<proteinExistence type="predicted"/>
<name>A0A1R3KJ47_9ROSI</name>
<comment type="caution">
    <text evidence="1">The sequence shown here is derived from an EMBL/GenBank/DDBJ whole genome shotgun (WGS) entry which is preliminary data.</text>
</comment>
<protein>
    <submittedName>
        <fullName evidence="1">Uncharacterized protein</fullName>
    </submittedName>
</protein>
<dbReference type="EMBL" id="AWUE01013405">
    <property type="protein sequence ID" value="OMP07112.1"/>
    <property type="molecule type" value="Genomic_DNA"/>
</dbReference>
<evidence type="ECO:0000313" key="1">
    <source>
        <dbReference type="EMBL" id="OMP07112.1"/>
    </source>
</evidence>
<dbReference type="AlphaFoldDB" id="A0A1R3KJ47"/>
<sequence>MAPFFCFGLVPNLRRPKVWNFKGFLRQPRHQSLGSWWFHRGSGLNLRDFASSPLFHQFPA</sequence>
<dbReference type="Proteomes" id="UP000187203">
    <property type="component" value="Unassembled WGS sequence"/>
</dbReference>
<evidence type="ECO:0000313" key="2">
    <source>
        <dbReference type="Proteomes" id="UP000187203"/>
    </source>
</evidence>
<organism evidence="1 2">
    <name type="scientific">Corchorus olitorius</name>
    <dbReference type="NCBI Taxonomy" id="93759"/>
    <lineage>
        <taxon>Eukaryota</taxon>
        <taxon>Viridiplantae</taxon>
        <taxon>Streptophyta</taxon>
        <taxon>Embryophyta</taxon>
        <taxon>Tracheophyta</taxon>
        <taxon>Spermatophyta</taxon>
        <taxon>Magnoliopsida</taxon>
        <taxon>eudicotyledons</taxon>
        <taxon>Gunneridae</taxon>
        <taxon>Pentapetalae</taxon>
        <taxon>rosids</taxon>
        <taxon>malvids</taxon>
        <taxon>Malvales</taxon>
        <taxon>Malvaceae</taxon>
        <taxon>Grewioideae</taxon>
        <taxon>Apeibeae</taxon>
        <taxon>Corchorus</taxon>
    </lineage>
</organism>